<name>A0A4V1RUK4_9HYPH</name>
<dbReference type="InterPro" id="IPR029045">
    <property type="entry name" value="ClpP/crotonase-like_dom_sf"/>
</dbReference>
<dbReference type="Proteomes" id="UP000290759">
    <property type="component" value="Unassembled WGS sequence"/>
</dbReference>
<keyword evidence="2" id="KW-1185">Reference proteome</keyword>
<dbReference type="OrthoDB" id="5936191at2"/>
<evidence type="ECO:0000313" key="2">
    <source>
        <dbReference type="Proteomes" id="UP000290759"/>
    </source>
</evidence>
<reference evidence="1 2" key="1">
    <citation type="submission" date="2018-12" db="EMBL/GenBank/DDBJ databases">
        <authorList>
            <person name="Grouzdev D.S."/>
            <person name="Krutkina M.S."/>
        </authorList>
    </citation>
    <scope>NUCLEOTIDE SEQUENCE [LARGE SCALE GENOMIC DNA]</scope>
    <source>
        <strain evidence="1 2">RmlP026</strain>
    </source>
</reference>
<comment type="caution">
    <text evidence="1">The sequence shown here is derived from an EMBL/GenBank/DDBJ whole genome shotgun (WGS) entry which is preliminary data.</text>
</comment>
<organism evidence="1 2">
    <name type="scientific">Lichenibacterium minor</name>
    <dbReference type="NCBI Taxonomy" id="2316528"/>
    <lineage>
        <taxon>Bacteria</taxon>
        <taxon>Pseudomonadati</taxon>
        <taxon>Pseudomonadota</taxon>
        <taxon>Alphaproteobacteria</taxon>
        <taxon>Hyphomicrobiales</taxon>
        <taxon>Lichenihabitantaceae</taxon>
        <taxon>Lichenibacterium</taxon>
    </lineage>
</organism>
<gene>
    <name evidence="1" type="ORF">D3273_13885</name>
</gene>
<proteinExistence type="predicted"/>
<sequence>MLSATAALSPGRALAAEPMTFELLTVAGAAPCSKRRCSNAEVRADVIGAQGEITNDTAASFQAFVQAHGADPDFRPLVMLSSPGGTVVGAMKLGLVLRQIGATVLVARARAEEGSDDLHVMSSYCMSACVYAFFGGKRRIIPPASHLGIHQMAIYSHSFDFFGGGEETVRSKGTPELVDALSAYTKLMGVNPAAIAEAEQVDSSSIHILTPKEIARWRVGTPRLH</sequence>
<accession>A0A4V1RUK4</accession>
<reference evidence="1 2" key="2">
    <citation type="submission" date="2019-02" db="EMBL/GenBank/DDBJ databases">
        <title>'Lichenibacterium ramalinii' gen. nov. sp. nov., 'Lichenibacterium minor' gen. nov. sp. nov.</title>
        <authorList>
            <person name="Pankratov T."/>
        </authorList>
    </citation>
    <scope>NUCLEOTIDE SEQUENCE [LARGE SCALE GENOMIC DNA]</scope>
    <source>
        <strain evidence="1 2">RmlP026</strain>
    </source>
</reference>
<dbReference type="AlphaFoldDB" id="A0A4V1RUK4"/>
<dbReference type="SUPFAM" id="SSF52096">
    <property type="entry name" value="ClpP/crotonase"/>
    <property type="match status" value="1"/>
</dbReference>
<protein>
    <submittedName>
        <fullName evidence="1">Uncharacterized protein</fullName>
    </submittedName>
</protein>
<dbReference type="Gene3D" id="3.90.226.10">
    <property type="entry name" value="2-enoyl-CoA Hydratase, Chain A, domain 1"/>
    <property type="match status" value="1"/>
</dbReference>
<evidence type="ECO:0000313" key="1">
    <source>
        <dbReference type="EMBL" id="RYC31464.1"/>
    </source>
</evidence>
<dbReference type="EMBL" id="QYBB01000014">
    <property type="protein sequence ID" value="RYC31464.1"/>
    <property type="molecule type" value="Genomic_DNA"/>
</dbReference>
<dbReference type="RefSeq" id="WP_129227481.1">
    <property type="nucleotide sequence ID" value="NZ_QYBB01000014.1"/>
</dbReference>